<dbReference type="NCBIfam" id="NF001208">
    <property type="entry name" value="PRK00174.1"/>
    <property type="match status" value="1"/>
</dbReference>
<dbReference type="GO" id="GO:0046872">
    <property type="term" value="F:metal ion binding"/>
    <property type="evidence" value="ECO:0007669"/>
    <property type="project" value="UniProtKB-KW"/>
</dbReference>
<keyword evidence="4 6" id="KW-0067">ATP-binding</keyword>
<dbReference type="GO" id="GO:0019427">
    <property type="term" value="P:acetyl-CoA biosynthetic process from acetate"/>
    <property type="evidence" value="ECO:0007669"/>
    <property type="project" value="UniProtKB-UniRule"/>
</dbReference>
<evidence type="ECO:0000256" key="3">
    <source>
        <dbReference type="ARBA" id="ARBA00022741"/>
    </source>
</evidence>
<dbReference type="Pfam" id="PF00501">
    <property type="entry name" value="AMP-binding"/>
    <property type="match status" value="1"/>
</dbReference>
<feature type="binding site" evidence="6">
    <location>
        <position position="546"/>
    </location>
    <ligand>
        <name>Mg(2+)</name>
        <dbReference type="ChEBI" id="CHEBI:18420"/>
    </ligand>
</feature>
<keyword evidence="6" id="KW-0460">Magnesium</keyword>
<evidence type="ECO:0000259" key="7">
    <source>
        <dbReference type="Pfam" id="PF00501"/>
    </source>
</evidence>
<dbReference type="OrthoDB" id="9803968at2"/>
<dbReference type="EC" id="6.2.1.1" evidence="6"/>
<dbReference type="Gene3D" id="3.30.300.30">
    <property type="match status" value="1"/>
</dbReference>
<comment type="function">
    <text evidence="6">Catalyzes the conversion of acetate into acetyl-CoA (AcCoA), an essential intermediate at the junction of anabolic and catabolic pathways. AcsA undergoes a two-step reaction. In the first half reaction, AcsA combines acetate with ATP to form acetyl-adenylate (AcAMP) intermediate. In the second half reaction, it can then transfer the acetyl group from AcAMP to the sulfhydryl group of CoA, forming the product AcCoA.</text>
</comment>
<dbReference type="InterPro" id="IPR042099">
    <property type="entry name" value="ANL_N_sf"/>
</dbReference>
<dbReference type="PROSITE" id="PS00455">
    <property type="entry name" value="AMP_BINDING"/>
    <property type="match status" value="1"/>
</dbReference>
<feature type="binding site" evidence="6">
    <location>
        <position position="318"/>
    </location>
    <ligand>
        <name>CoA</name>
        <dbReference type="ChEBI" id="CHEBI:57287"/>
    </ligand>
</feature>
<keyword evidence="2 6" id="KW-0436">Ligase</keyword>
<proteinExistence type="inferred from homology"/>
<feature type="binding site" evidence="6">
    <location>
        <position position="509"/>
    </location>
    <ligand>
        <name>ATP</name>
        <dbReference type="ChEBI" id="CHEBI:30616"/>
    </ligand>
</feature>
<protein>
    <recommendedName>
        <fullName evidence="6">Acetyl-coenzyme A synthetase</fullName>
        <shortName evidence="6">AcCoA synthetase</shortName>
        <shortName evidence="6">Acs</shortName>
        <ecNumber evidence="6">6.2.1.1</ecNumber>
    </recommendedName>
    <alternativeName>
        <fullName evidence="6">Acetate--CoA ligase</fullName>
    </alternativeName>
    <alternativeName>
        <fullName evidence="6">Acyl-activating enzyme</fullName>
    </alternativeName>
</protein>
<keyword evidence="6" id="KW-0479">Metal-binding</keyword>
<evidence type="ECO:0000256" key="4">
    <source>
        <dbReference type="ARBA" id="ARBA00022840"/>
    </source>
</evidence>
<feature type="binding site" evidence="6">
    <location>
        <begin position="418"/>
        <end position="423"/>
    </location>
    <ligand>
        <name>ATP</name>
        <dbReference type="ChEBI" id="CHEBI:30616"/>
    </ligand>
</feature>
<feature type="binding site" evidence="6">
    <location>
        <begin position="193"/>
        <end position="196"/>
    </location>
    <ligand>
        <name>CoA</name>
        <dbReference type="ChEBI" id="CHEBI:57287"/>
    </ligand>
</feature>
<dbReference type="HAMAP" id="MF_01123">
    <property type="entry name" value="Ac_CoA_synth"/>
    <property type="match status" value="1"/>
</dbReference>
<feature type="domain" description="Acetyl-coenzyme A synthetase N-terminal" evidence="9">
    <location>
        <begin position="30"/>
        <end position="83"/>
    </location>
</feature>
<comment type="catalytic activity">
    <reaction evidence="6">
        <text>acetate + ATP + CoA = acetyl-CoA + AMP + diphosphate</text>
        <dbReference type="Rhea" id="RHEA:23176"/>
        <dbReference type="ChEBI" id="CHEBI:30089"/>
        <dbReference type="ChEBI" id="CHEBI:30616"/>
        <dbReference type="ChEBI" id="CHEBI:33019"/>
        <dbReference type="ChEBI" id="CHEBI:57287"/>
        <dbReference type="ChEBI" id="CHEBI:57288"/>
        <dbReference type="ChEBI" id="CHEBI:456215"/>
        <dbReference type="EC" id="6.2.1.1"/>
    </reaction>
</comment>
<dbReference type="Pfam" id="PF13193">
    <property type="entry name" value="AMP-binding_C"/>
    <property type="match status" value="1"/>
</dbReference>
<keyword evidence="3 6" id="KW-0547">Nucleotide-binding</keyword>
<feature type="domain" description="AMP-binding enzyme C-terminal" evidence="8">
    <location>
        <begin position="540"/>
        <end position="621"/>
    </location>
</feature>
<accession>A0A1R4I7I5</accession>
<dbReference type="InterPro" id="IPR000873">
    <property type="entry name" value="AMP-dep_synth/lig_dom"/>
</dbReference>
<sequence length="656" mass="72096">MSSQIDHLLDESRKFPPSAEFVAESIDDPALYERAKADREGFWGEQAREMLHWHKPFTQVLNWSNPPFAKWFDDGDLNVAYNCLDRHVEAGLGDRVAILWEGEPGDERRITYAELTEEVKRTANVLAELGIGHGDRVAIYLPMIPEAVISMLAVARLGAIHSVVFGGYSADSLRSRIDDAGAKVVITADGGYRKGKVSALKPAVDQALSDRHGEGVQQTVEHVLVVQRGGNDVDWDSERDIWWHEAVPAASAEHEALAFPAENPLFILYTSGTTGNPKGILHTSGGYLTQAAYTHKYVFDLHPETDVFWCTADIGWVTGHSYVTYGPLANGATQVMFEGTPDSPHPGRWWEIIEKYGVTIFYTAPTAIRSFMKLGRQIPQKFDLSSLRLLGSVGEPINPEAWMWYREVIGADKTPIVDTWWQTETGAIMVSPLPGITATKPGSAQVPVPGVSIDVTDDDGNKVGNGNGGLLVVTEPWPSMLRGIWGDPDRFKATYWEKFEDKGYYFAGDGARLDEDGDLWLLGRVDDVMNVSGHRLSTTEIESSLVAHESTAEAAVVGAADETTGQAVVAFVIIKQSYLDAHSPEGLVAQLRAWVGEQIGPIARPRDVYIVGELPKTRSGKIMRRLLRDVAEGREVGDTTTLADTLVMSTISQQVK</sequence>
<dbReference type="PANTHER" id="PTHR24095:SF14">
    <property type="entry name" value="ACETYL-COENZYME A SYNTHETASE 1"/>
    <property type="match status" value="1"/>
</dbReference>
<dbReference type="AlphaFoldDB" id="A0A1R4I7I5"/>
<name>A0A1R4I7I5_9MICO</name>
<comment type="similarity">
    <text evidence="1 6">Belongs to the ATP-dependent AMP-binding enzyme family.</text>
</comment>
<dbReference type="InterPro" id="IPR020845">
    <property type="entry name" value="AMP-binding_CS"/>
</dbReference>
<keyword evidence="11" id="KW-1185">Reference proteome</keyword>
<dbReference type="NCBIfam" id="TIGR02188">
    <property type="entry name" value="Ac_CoA_lig_AcsA"/>
    <property type="match status" value="1"/>
</dbReference>
<comment type="caution">
    <text evidence="6">Lacks conserved residue(s) required for the propagation of feature annotation.</text>
</comment>
<keyword evidence="5 6" id="KW-0007">Acetylation</keyword>
<evidence type="ECO:0000256" key="1">
    <source>
        <dbReference type="ARBA" id="ARBA00006432"/>
    </source>
</evidence>
<dbReference type="RefSeq" id="WP_087129516.1">
    <property type="nucleotide sequence ID" value="NZ_FUKO01000002.1"/>
</dbReference>
<comment type="PTM">
    <text evidence="6">Acetylated. Deacetylation by the SIR2-homolog deacetylase activates the enzyme.</text>
</comment>
<dbReference type="GO" id="GO:0003987">
    <property type="term" value="F:acetate-CoA ligase activity"/>
    <property type="evidence" value="ECO:0007669"/>
    <property type="project" value="UniProtKB-UniRule"/>
</dbReference>
<feature type="binding site" evidence="6">
    <location>
        <position position="524"/>
    </location>
    <ligand>
        <name>ATP</name>
        <dbReference type="ChEBI" id="CHEBI:30616"/>
    </ligand>
</feature>
<dbReference type="InterPro" id="IPR045851">
    <property type="entry name" value="AMP-bd_C_sf"/>
</dbReference>
<feature type="binding site" evidence="6">
    <location>
        <position position="532"/>
    </location>
    <ligand>
        <name>CoA</name>
        <dbReference type="ChEBI" id="CHEBI:57287"/>
    </ligand>
</feature>
<evidence type="ECO:0000256" key="6">
    <source>
        <dbReference type="HAMAP-Rule" id="MF_01123"/>
    </source>
</evidence>
<organism evidence="10 11">
    <name type="scientific">Microbacterium esteraromaticum</name>
    <dbReference type="NCBI Taxonomy" id="57043"/>
    <lineage>
        <taxon>Bacteria</taxon>
        <taxon>Bacillati</taxon>
        <taxon>Actinomycetota</taxon>
        <taxon>Actinomycetes</taxon>
        <taxon>Micrococcales</taxon>
        <taxon>Microbacteriaceae</taxon>
        <taxon>Microbacterium</taxon>
    </lineage>
</organism>
<dbReference type="GO" id="GO:0005829">
    <property type="term" value="C:cytosol"/>
    <property type="evidence" value="ECO:0007669"/>
    <property type="project" value="TreeGrafter"/>
</dbReference>
<evidence type="ECO:0000313" key="11">
    <source>
        <dbReference type="Proteomes" id="UP000196320"/>
    </source>
</evidence>
<feature type="binding site" evidence="6">
    <location>
        <position position="548"/>
    </location>
    <ligand>
        <name>Mg(2+)</name>
        <dbReference type="ChEBI" id="CHEBI:18420"/>
    </ligand>
</feature>
<dbReference type="GO" id="GO:0005524">
    <property type="term" value="F:ATP binding"/>
    <property type="evidence" value="ECO:0007669"/>
    <property type="project" value="UniProtKB-KW"/>
</dbReference>
<dbReference type="InterPro" id="IPR011904">
    <property type="entry name" value="Ac_CoA_lig"/>
</dbReference>
<feature type="domain" description="AMP-dependent synthetase/ligase" evidence="7">
    <location>
        <begin position="91"/>
        <end position="485"/>
    </location>
</feature>
<gene>
    <name evidence="6" type="primary">acsA</name>
    <name evidence="10" type="ORF">FM104_00610</name>
</gene>
<dbReference type="PANTHER" id="PTHR24095">
    <property type="entry name" value="ACETYL-COENZYME A SYNTHETASE"/>
    <property type="match status" value="1"/>
</dbReference>
<dbReference type="EMBL" id="FUKO01000002">
    <property type="protein sequence ID" value="SJN15841.1"/>
    <property type="molecule type" value="Genomic_DNA"/>
</dbReference>
<dbReference type="GO" id="GO:0016208">
    <property type="term" value="F:AMP binding"/>
    <property type="evidence" value="ECO:0007669"/>
    <property type="project" value="InterPro"/>
</dbReference>
<evidence type="ECO:0000259" key="9">
    <source>
        <dbReference type="Pfam" id="PF16177"/>
    </source>
</evidence>
<evidence type="ECO:0000313" key="10">
    <source>
        <dbReference type="EMBL" id="SJN15841.1"/>
    </source>
</evidence>
<evidence type="ECO:0000256" key="2">
    <source>
        <dbReference type="ARBA" id="ARBA00022598"/>
    </source>
</evidence>
<evidence type="ECO:0000259" key="8">
    <source>
        <dbReference type="Pfam" id="PF13193"/>
    </source>
</evidence>
<dbReference type="CDD" id="cd05966">
    <property type="entry name" value="ACS"/>
    <property type="match status" value="1"/>
</dbReference>
<feature type="binding site" evidence="6">
    <location>
        <begin position="394"/>
        <end position="396"/>
    </location>
    <ligand>
        <name>ATP</name>
        <dbReference type="ChEBI" id="CHEBI:30616"/>
    </ligand>
</feature>
<feature type="modified residue" description="N6-acetyllysine" evidence="6">
    <location>
        <position position="621"/>
    </location>
</feature>
<feature type="binding site" evidence="6">
    <location>
        <position position="535"/>
    </location>
    <ligand>
        <name>ATP</name>
        <dbReference type="ChEBI" id="CHEBI:30616"/>
    </ligand>
</feature>
<dbReference type="Pfam" id="PF16177">
    <property type="entry name" value="ACAS_N"/>
    <property type="match status" value="1"/>
</dbReference>
<dbReference type="InterPro" id="IPR025110">
    <property type="entry name" value="AMP-bd_C"/>
</dbReference>
<dbReference type="Proteomes" id="UP000196320">
    <property type="component" value="Unassembled WGS sequence"/>
</dbReference>
<dbReference type="InterPro" id="IPR032387">
    <property type="entry name" value="ACAS_N"/>
</dbReference>
<dbReference type="SUPFAM" id="SSF56801">
    <property type="entry name" value="Acetyl-CoA synthetase-like"/>
    <property type="match status" value="1"/>
</dbReference>
<dbReference type="Gene3D" id="3.40.50.12780">
    <property type="entry name" value="N-terminal domain of ligase-like"/>
    <property type="match status" value="1"/>
</dbReference>
<reference evidence="10 11" key="1">
    <citation type="submission" date="2017-02" db="EMBL/GenBank/DDBJ databases">
        <authorList>
            <person name="Peterson S.W."/>
        </authorList>
    </citation>
    <scope>NUCLEOTIDE SEQUENCE [LARGE SCALE GENOMIC DNA]</scope>
    <source>
        <strain evidence="10 11">B Mb 05.01</strain>
    </source>
</reference>
<comment type="cofactor">
    <cofactor evidence="6">
        <name>Mg(2+)</name>
        <dbReference type="ChEBI" id="CHEBI:18420"/>
    </cofactor>
</comment>
<dbReference type="FunFam" id="3.40.50.12780:FF:000001">
    <property type="entry name" value="Acetyl-coenzyme A synthetase"/>
    <property type="match status" value="1"/>
</dbReference>
<evidence type="ECO:0000256" key="5">
    <source>
        <dbReference type="ARBA" id="ARBA00022990"/>
    </source>
</evidence>